<dbReference type="RefSeq" id="WP_319953174.1">
    <property type="nucleotide sequence ID" value="NZ_JAXAVX010000002.1"/>
</dbReference>
<feature type="region of interest" description="Disordered" evidence="4">
    <location>
        <begin position="256"/>
        <end position="276"/>
    </location>
</feature>
<protein>
    <submittedName>
        <fullName evidence="5">NAD(P)H-dependent oxidoreductase subunit E</fullName>
    </submittedName>
</protein>
<dbReference type="EMBL" id="JAXAVX010000002">
    <property type="protein sequence ID" value="MDX8151021.1"/>
    <property type="molecule type" value="Genomic_DNA"/>
</dbReference>
<dbReference type="InterPro" id="IPR041921">
    <property type="entry name" value="NuoE_N"/>
</dbReference>
<name>A0ABU4VJC2_9ACTN</name>
<dbReference type="Proteomes" id="UP001277761">
    <property type="component" value="Unassembled WGS sequence"/>
</dbReference>
<comment type="caution">
    <text evidence="5">The sequence shown here is derived from an EMBL/GenBank/DDBJ whole genome shotgun (WGS) entry which is preliminary data.</text>
</comment>
<dbReference type="Gene3D" id="1.10.10.1590">
    <property type="entry name" value="NADH-quinone oxidoreductase subunit E"/>
    <property type="match status" value="1"/>
</dbReference>
<evidence type="ECO:0000313" key="6">
    <source>
        <dbReference type="Proteomes" id="UP001277761"/>
    </source>
</evidence>
<dbReference type="SUPFAM" id="SSF52833">
    <property type="entry name" value="Thioredoxin-like"/>
    <property type="match status" value="1"/>
</dbReference>
<keyword evidence="2" id="KW-0408">Iron</keyword>
<evidence type="ECO:0000256" key="4">
    <source>
        <dbReference type="SAM" id="MobiDB-lite"/>
    </source>
</evidence>
<evidence type="ECO:0000256" key="3">
    <source>
        <dbReference type="ARBA" id="ARBA00023014"/>
    </source>
</evidence>
<dbReference type="PANTHER" id="PTHR10371">
    <property type="entry name" value="NADH DEHYDROGENASE UBIQUINONE FLAVOPROTEIN 2, MITOCHONDRIAL"/>
    <property type="match status" value="1"/>
</dbReference>
<keyword evidence="1" id="KW-0479">Metal-binding</keyword>
<organism evidence="5 6">
    <name type="scientific">Patulibacter brassicae</name>
    <dbReference type="NCBI Taxonomy" id="1705717"/>
    <lineage>
        <taxon>Bacteria</taxon>
        <taxon>Bacillati</taxon>
        <taxon>Actinomycetota</taxon>
        <taxon>Thermoleophilia</taxon>
        <taxon>Solirubrobacterales</taxon>
        <taxon>Patulibacteraceae</taxon>
        <taxon>Patulibacter</taxon>
    </lineage>
</organism>
<dbReference type="PANTHER" id="PTHR10371:SF3">
    <property type="entry name" value="NADH DEHYDROGENASE [UBIQUINONE] FLAVOPROTEIN 2, MITOCHONDRIAL"/>
    <property type="match status" value="1"/>
</dbReference>
<dbReference type="CDD" id="cd03064">
    <property type="entry name" value="TRX_Fd_NuoE"/>
    <property type="match status" value="1"/>
</dbReference>
<accession>A0ABU4VJC2</accession>
<proteinExistence type="predicted"/>
<evidence type="ECO:0000256" key="1">
    <source>
        <dbReference type="ARBA" id="ARBA00022723"/>
    </source>
</evidence>
<reference evidence="5 6" key="1">
    <citation type="submission" date="2023-11" db="EMBL/GenBank/DDBJ databases">
        <authorList>
            <person name="Xu M."/>
            <person name="Jiang T."/>
        </authorList>
    </citation>
    <scope>NUCLEOTIDE SEQUENCE [LARGE SCALE GENOMIC DNA]</scope>
    <source>
        <strain evidence="5 6">SD</strain>
    </source>
</reference>
<dbReference type="InterPro" id="IPR036249">
    <property type="entry name" value="Thioredoxin-like_sf"/>
</dbReference>
<dbReference type="InterPro" id="IPR042128">
    <property type="entry name" value="NuoE_dom"/>
</dbReference>
<feature type="region of interest" description="Disordered" evidence="4">
    <location>
        <begin position="1"/>
        <end position="34"/>
    </location>
</feature>
<dbReference type="Gene3D" id="3.40.30.10">
    <property type="entry name" value="Glutaredoxin"/>
    <property type="match status" value="1"/>
</dbReference>
<evidence type="ECO:0000313" key="5">
    <source>
        <dbReference type="EMBL" id="MDX8151021.1"/>
    </source>
</evidence>
<sequence length="276" mass="29662">MSFRRDPLGPLDREAVREGDHVPSAIPVPGSPEAGDGIDGRLFHQDVHRFRDGSRVPGWRESYDPAKDPAVVPDPATTPVPEDLRAEIEAFMARYPDHRSAAIPALAAAQRVHGWCSPEAIEQVACVMRLTPAYLTAVVGFYDMLEARPVGRKTVYVCTNISCSLRGGDELLDALRTELADDPDVNIRGFECLGACDIAPMCSVDGTYVGPVEDAEIPTLADDIRRGADPLPAKQLVRRRVADVAANSDDVQRAAVDAGTIGPVLPPDGPPVGDLR</sequence>
<evidence type="ECO:0000256" key="2">
    <source>
        <dbReference type="ARBA" id="ARBA00023004"/>
    </source>
</evidence>
<dbReference type="Pfam" id="PF01257">
    <property type="entry name" value="2Fe-2S_thioredx"/>
    <property type="match status" value="1"/>
</dbReference>
<keyword evidence="3" id="KW-0411">Iron-sulfur</keyword>
<gene>
    <name evidence="5" type="ORF">SK069_05415</name>
</gene>
<keyword evidence="6" id="KW-1185">Reference proteome</keyword>
<feature type="compositionally biased region" description="Basic and acidic residues" evidence="4">
    <location>
        <begin position="1"/>
        <end position="21"/>
    </location>
</feature>